<protein>
    <submittedName>
        <fullName evidence="1">Uncharacterized protein</fullName>
    </submittedName>
</protein>
<keyword evidence="2" id="KW-1185">Reference proteome</keyword>
<gene>
    <name evidence="1" type="ORF">GSLYS_00006082001</name>
</gene>
<dbReference type="AlphaFoldDB" id="A0AAV2HEE3"/>
<name>A0AAV2HEE3_LYMST</name>
<dbReference type="SUPFAM" id="SSF117281">
    <property type="entry name" value="Kelch motif"/>
    <property type="match status" value="1"/>
</dbReference>
<sequence length="194" mass="22248">MYRLDLKLSANTLIEICSVPISNVIEHIATFEDKLLVFCDETKDDSRETETHCFDVNSRIWTRLNSLEGPAKNLITFRHEEVTYVLQTTGDLWRMVSKGSGLIDFKLVKKLWDFHFDLHGAIAFKDELYLVGDEDLAKEKGENWPQHPELFKNIKVFGHRGNISNFEPCILPRAALAESSPDTTWVKLDIGVPK</sequence>
<accession>A0AAV2HEE3</accession>
<proteinExistence type="predicted"/>
<evidence type="ECO:0000313" key="1">
    <source>
        <dbReference type="EMBL" id="CAL1532003.1"/>
    </source>
</evidence>
<organism evidence="1 2">
    <name type="scientific">Lymnaea stagnalis</name>
    <name type="common">Great pond snail</name>
    <name type="synonym">Helix stagnalis</name>
    <dbReference type="NCBI Taxonomy" id="6523"/>
    <lineage>
        <taxon>Eukaryota</taxon>
        <taxon>Metazoa</taxon>
        <taxon>Spiralia</taxon>
        <taxon>Lophotrochozoa</taxon>
        <taxon>Mollusca</taxon>
        <taxon>Gastropoda</taxon>
        <taxon>Heterobranchia</taxon>
        <taxon>Euthyneura</taxon>
        <taxon>Panpulmonata</taxon>
        <taxon>Hygrophila</taxon>
        <taxon>Lymnaeoidea</taxon>
        <taxon>Lymnaeidae</taxon>
        <taxon>Lymnaea</taxon>
    </lineage>
</organism>
<comment type="caution">
    <text evidence="1">The sequence shown here is derived from an EMBL/GenBank/DDBJ whole genome shotgun (WGS) entry which is preliminary data.</text>
</comment>
<reference evidence="1 2" key="1">
    <citation type="submission" date="2024-04" db="EMBL/GenBank/DDBJ databases">
        <authorList>
            <consortium name="Genoscope - CEA"/>
            <person name="William W."/>
        </authorList>
    </citation>
    <scope>NUCLEOTIDE SEQUENCE [LARGE SCALE GENOMIC DNA]</scope>
</reference>
<dbReference type="InterPro" id="IPR015915">
    <property type="entry name" value="Kelch-typ_b-propeller"/>
</dbReference>
<dbReference type="EMBL" id="CAXITT010000103">
    <property type="protein sequence ID" value="CAL1532003.1"/>
    <property type="molecule type" value="Genomic_DNA"/>
</dbReference>
<dbReference type="Proteomes" id="UP001497497">
    <property type="component" value="Unassembled WGS sequence"/>
</dbReference>
<evidence type="ECO:0000313" key="2">
    <source>
        <dbReference type="Proteomes" id="UP001497497"/>
    </source>
</evidence>